<keyword evidence="2" id="KW-1185">Reference proteome</keyword>
<dbReference type="PANTHER" id="PTHR14187:SF5">
    <property type="entry name" value="HEAT SHOCK 70 KDA PROTEIN 12A"/>
    <property type="match status" value="1"/>
</dbReference>
<gene>
    <name evidence="1" type="ORF">MAR_023880</name>
</gene>
<evidence type="ECO:0000313" key="2">
    <source>
        <dbReference type="Proteomes" id="UP001164746"/>
    </source>
</evidence>
<dbReference type="PANTHER" id="PTHR14187">
    <property type="entry name" value="ALPHA KINASE/ELONGATION FACTOR 2 KINASE"/>
    <property type="match status" value="1"/>
</dbReference>
<organism evidence="1 2">
    <name type="scientific">Mya arenaria</name>
    <name type="common">Soft-shell clam</name>
    <dbReference type="NCBI Taxonomy" id="6604"/>
    <lineage>
        <taxon>Eukaryota</taxon>
        <taxon>Metazoa</taxon>
        <taxon>Spiralia</taxon>
        <taxon>Lophotrochozoa</taxon>
        <taxon>Mollusca</taxon>
        <taxon>Bivalvia</taxon>
        <taxon>Autobranchia</taxon>
        <taxon>Heteroconchia</taxon>
        <taxon>Euheterodonta</taxon>
        <taxon>Imparidentia</taxon>
        <taxon>Neoheterodontei</taxon>
        <taxon>Myida</taxon>
        <taxon>Myoidea</taxon>
        <taxon>Myidae</taxon>
        <taxon>Mya</taxon>
    </lineage>
</organism>
<evidence type="ECO:0000313" key="1">
    <source>
        <dbReference type="EMBL" id="WAQ99507.1"/>
    </source>
</evidence>
<protein>
    <submittedName>
        <fullName evidence="1">Uncharacterized protein</fullName>
    </submittedName>
</protein>
<name>A0ABY7DP94_MYAAR</name>
<reference evidence="1" key="1">
    <citation type="submission" date="2022-11" db="EMBL/GenBank/DDBJ databases">
        <title>Centuries of genome instability and evolution in soft-shell clam transmissible cancer (bioRxiv).</title>
        <authorList>
            <person name="Hart S.F.M."/>
            <person name="Yonemitsu M.A."/>
            <person name="Giersch R.M."/>
            <person name="Beal B.F."/>
            <person name="Arriagada G."/>
            <person name="Davis B.W."/>
            <person name="Ostrander E.A."/>
            <person name="Goff S.P."/>
            <person name="Metzger M.J."/>
        </authorList>
    </citation>
    <scope>NUCLEOTIDE SEQUENCE</scope>
    <source>
        <strain evidence="1">MELC-2E11</strain>
        <tissue evidence="1">Siphon/mantle</tissue>
    </source>
</reference>
<accession>A0ABY7DP94</accession>
<proteinExistence type="predicted"/>
<sequence>MTERLLVAAIDFGTTYSGWAFSFRHDFEADPTKIQAKQQMLIKIFSLPVLRKFQLDHTDDYLDLLREFEIKKRDIKPASDTKITLKIPSALAEVFEKETEEGIQDAIDQSPYAGKIKFTGDKMRADVSHVEIGQCIKYGEPQSERTYAPLTNTQDSVDIVVYASDEASPKYVSDKGCQQIGKVTVDVRDMSVPLSQRTLDVTLTFSGTEIEVIAKEKHTGKITKSKANFLG</sequence>
<dbReference type="Proteomes" id="UP001164746">
    <property type="component" value="Chromosome 3"/>
</dbReference>
<dbReference type="EMBL" id="CP111014">
    <property type="protein sequence ID" value="WAQ99507.1"/>
    <property type="molecule type" value="Genomic_DNA"/>
</dbReference>